<dbReference type="GO" id="GO:0005737">
    <property type="term" value="C:cytoplasm"/>
    <property type="evidence" value="ECO:0007669"/>
    <property type="project" value="TreeGrafter"/>
</dbReference>
<accession>A0A918XCW1</accession>
<dbReference type="InterPro" id="IPR013332">
    <property type="entry name" value="KPR_N"/>
</dbReference>
<evidence type="ECO:0000259" key="11">
    <source>
        <dbReference type="Pfam" id="PF02558"/>
    </source>
</evidence>
<protein>
    <recommendedName>
        <fullName evidence="4 10">2-dehydropantoate 2-reductase</fullName>
        <ecNumber evidence="3 10">1.1.1.169</ecNumber>
    </recommendedName>
    <alternativeName>
        <fullName evidence="8 10">Ketopantoate reductase</fullName>
    </alternativeName>
</protein>
<dbReference type="Gene3D" id="1.10.1040.10">
    <property type="entry name" value="N-(1-d-carboxylethyl)-l-norvaline Dehydrogenase, domain 2"/>
    <property type="match status" value="1"/>
</dbReference>
<evidence type="ECO:0000256" key="10">
    <source>
        <dbReference type="RuleBase" id="RU362068"/>
    </source>
</evidence>
<dbReference type="InterPro" id="IPR003710">
    <property type="entry name" value="ApbA"/>
</dbReference>
<dbReference type="GO" id="GO:0008677">
    <property type="term" value="F:2-dehydropantoate 2-reductase activity"/>
    <property type="evidence" value="ECO:0007669"/>
    <property type="project" value="UniProtKB-EC"/>
</dbReference>
<keyword evidence="5 10" id="KW-0566">Pantothenate biosynthesis</keyword>
<dbReference type="InterPro" id="IPR013328">
    <property type="entry name" value="6PGD_dom2"/>
</dbReference>
<dbReference type="EC" id="1.1.1.169" evidence="3 10"/>
<feature type="domain" description="Ketopantoate reductase N-terminal" evidence="11">
    <location>
        <begin position="5"/>
        <end position="147"/>
    </location>
</feature>
<evidence type="ECO:0000256" key="4">
    <source>
        <dbReference type="ARBA" id="ARBA00019465"/>
    </source>
</evidence>
<dbReference type="Pfam" id="PF08546">
    <property type="entry name" value="ApbA_C"/>
    <property type="match status" value="1"/>
</dbReference>
<evidence type="ECO:0000313" key="14">
    <source>
        <dbReference type="Proteomes" id="UP000644693"/>
    </source>
</evidence>
<reference evidence="13" key="1">
    <citation type="journal article" date="2014" name="Int. J. Syst. Evol. Microbiol.">
        <title>Complete genome sequence of Corynebacterium casei LMG S-19264T (=DSM 44701T), isolated from a smear-ripened cheese.</title>
        <authorList>
            <consortium name="US DOE Joint Genome Institute (JGI-PGF)"/>
            <person name="Walter F."/>
            <person name="Albersmeier A."/>
            <person name="Kalinowski J."/>
            <person name="Ruckert C."/>
        </authorList>
    </citation>
    <scope>NUCLEOTIDE SEQUENCE</scope>
    <source>
        <strain evidence="13">KCTC 23430</strain>
    </source>
</reference>
<dbReference type="EMBL" id="BMYM01000001">
    <property type="protein sequence ID" value="GHD26126.1"/>
    <property type="molecule type" value="Genomic_DNA"/>
</dbReference>
<feature type="domain" description="Ketopantoate reductase C-terminal" evidence="12">
    <location>
        <begin position="180"/>
        <end position="299"/>
    </location>
</feature>
<dbReference type="RefSeq" id="WP_189474438.1">
    <property type="nucleotide sequence ID" value="NZ_BMYM01000001.1"/>
</dbReference>
<comment type="catalytic activity">
    <reaction evidence="9 10">
        <text>(R)-pantoate + NADP(+) = 2-dehydropantoate + NADPH + H(+)</text>
        <dbReference type="Rhea" id="RHEA:16233"/>
        <dbReference type="ChEBI" id="CHEBI:11561"/>
        <dbReference type="ChEBI" id="CHEBI:15378"/>
        <dbReference type="ChEBI" id="CHEBI:15980"/>
        <dbReference type="ChEBI" id="CHEBI:57783"/>
        <dbReference type="ChEBI" id="CHEBI:58349"/>
        <dbReference type="EC" id="1.1.1.169"/>
    </reaction>
</comment>
<dbReference type="InterPro" id="IPR036291">
    <property type="entry name" value="NAD(P)-bd_dom_sf"/>
</dbReference>
<dbReference type="AlphaFoldDB" id="A0A918XCW1"/>
<dbReference type="Pfam" id="PF02558">
    <property type="entry name" value="ApbA"/>
    <property type="match status" value="1"/>
</dbReference>
<evidence type="ECO:0000256" key="5">
    <source>
        <dbReference type="ARBA" id="ARBA00022655"/>
    </source>
</evidence>
<evidence type="ECO:0000256" key="8">
    <source>
        <dbReference type="ARBA" id="ARBA00032024"/>
    </source>
</evidence>
<evidence type="ECO:0000256" key="1">
    <source>
        <dbReference type="ARBA" id="ARBA00004994"/>
    </source>
</evidence>
<sequence>MNRSWHILGAGAIGSLFAAKLQNAGEQVVLLDHHQTPESGRRSLTGEPPVGNFQFPVSLTTDTQPIDHLLVTTKSYAVIPALRSVTHRLSSGAQLVVMVNGMGIAEQCKALLPAFSLVLGSTTEGAFRERKHTIVHAGTGITHLGDYRTTPGVSRSHEQAAHPGWFAPWRSMGACEWDSNINDRLWLKLAINAAINPLTALHQCKNGELVRQPAYLAQVMSLCDEIQAVALAAGNTAWAEDLPARVIEVIERTANNRSSMLQDILAGRPTEINDITGWLVKRASALSVATPTHSALLAKFSETYPNQG</sequence>
<dbReference type="SUPFAM" id="SSF51735">
    <property type="entry name" value="NAD(P)-binding Rossmann-fold domains"/>
    <property type="match status" value="1"/>
</dbReference>
<dbReference type="GO" id="GO:0050661">
    <property type="term" value="F:NADP binding"/>
    <property type="evidence" value="ECO:0007669"/>
    <property type="project" value="TreeGrafter"/>
</dbReference>
<evidence type="ECO:0000256" key="7">
    <source>
        <dbReference type="ARBA" id="ARBA00023002"/>
    </source>
</evidence>
<keyword evidence="6 10" id="KW-0521">NADP</keyword>
<dbReference type="PANTHER" id="PTHR43765">
    <property type="entry name" value="2-DEHYDROPANTOATE 2-REDUCTASE-RELATED"/>
    <property type="match status" value="1"/>
</dbReference>
<name>A0A918XCW1_9GAMM</name>
<comment type="caution">
    <text evidence="13">The sequence shown here is derived from an EMBL/GenBank/DDBJ whole genome shotgun (WGS) entry which is preliminary data.</text>
</comment>
<dbReference type="InterPro" id="IPR050838">
    <property type="entry name" value="Ketopantoate_reductase"/>
</dbReference>
<evidence type="ECO:0000256" key="9">
    <source>
        <dbReference type="ARBA" id="ARBA00048793"/>
    </source>
</evidence>
<keyword evidence="7 10" id="KW-0560">Oxidoreductase</keyword>
<dbReference type="InterPro" id="IPR013752">
    <property type="entry name" value="KPA_reductase"/>
</dbReference>
<dbReference type="NCBIfam" id="TIGR00745">
    <property type="entry name" value="apbA_panE"/>
    <property type="match status" value="1"/>
</dbReference>
<dbReference type="SUPFAM" id="SSF48179">
    <property type="entry name" value="6-phosphogluconate dehydrogenase C-terminal domain-like"/>
    <property type="match status" value="1"/>
</dbReference>
<evidence type="ECO:0000313" key="13">
    <source>
        <dbReference type="EMBL" id="GHD26126.1"/>
    </source>
</evidence>
<evidence type="ECO:0000256" key="3">
    <source>
        <dbReference type="ARBA" id="ARBA00013014"/>
    </source>
</evidence>
<comment type="pathway">
    <text evidence="1 10">Cofactor biosynthesis; (R)-pantothenate biosynthesis; (R)-pantoate from 3-methyl-2-oxobutanoate: step 2/2.</text>
</comment>
<gene>
    <name evidence="13" type="primary">panE</name>
    <name evidence="13" type="ORF">GCM10007053_02700</name>
</gene>
<dbReference type="Proteomes" id="UP000644693">
    <property type="component" value="Unassembled WGS sequence"/>
</dbReference>
<evidence type="ECO:0000256" key="2">
    <source>
        <dbReference type="ARBA" id="ARBA00007870"/>
    </source>
</evidence>
<proteinExistence type="inferred from homology"/>
<keyword evidence="14" id="KW-1185">Reference proteome</keyword>
<dbReference type="GO" id="GO:0015940">
    <property type="term" value="P:pantothenate biosynthetic process"/>
    <property type="evidence" value="ECO:0007669"/>
    <property type="project" value="UniProtKB-KW"/>
</dbReference>
<evidence type="ECO:0000256" key="6">
    <source>
        <dbReference type="ARBA" id="ARBA00022857"/>
    </source>
</evidence>
<organism evidence="13 14">
    <name type="scientific">Parahalioglobus pacificus</name>
    <dbReference type="NCBI Taxonomy" id="930806"/>
    <lineage>
        <taxon>Bacteria</taxon>
        <taxon>Pseudomonadati</taxon>
        <taxon>Pseudomonadota</taxon>
        <taxon>Gammaproteobacteria</taxon>
        <taxon>Cellvibrionales</taxon>
        <taxon>Halieaceae</taxon>
        <taxon>Parahalioglobus</taxon>
    </lineage>
</organism>
<dbReference type="InterPro" id="IPR008927">
    <property type="entry name" value="6-PGluconate_DH-like_C_sf"/>
</dbReference>
<dbReference type="FunFam" id="1.10.1040.10:FF:000017">
    <property type="entry name" value="2-dehydropantoate 2-reductase"/>
    <property type="match status" value="1"/>
</dbReference>
<comment type="function">
    <text evidence="10">Catalyzes the NADPH-dependent reduction of ketopantoate into pantoic acid.</text>
</comment>
<comment type="similarity">
    <text evidence="2 10">Belongs to the ketopantoate reductase family.</text>
</comment>
<reference evidence="13" key="2">
    <citation type="submission" date="2020-09" db="EMBL/GenBank/DDBJ databases">
        <authorList>
            <person name="Sun Q."/>
            <person name="Kim S."/>
        </authorList>
    </citation>
    <scope>NUCLEOTIDE SEQUENCE</scope>
    <source>
        <strain evidence="13">KCTC 23430</strain>
    </source>
</reference>
<dbReference type="PANTHER" id="PTHR43765:SF2">
    <property type="entry name" value="2-DEHYDROPANTOATE 2-REDUCTASE"/>
    <property type="match status" value="1"/>
</dbReference>
<evidence type="ECO:0000259" key="12">
    <source>
        <dbReference type="Pfam" id="PF08546"/>
    </source>
</evidence>
<dbReference type="Gene3D" id="3.40.50.720">
    <property type="entry name" value="NAD(P)-binding Rossmann-like Domain"/>
    <property type="match status" value="1"/>
</dbReference>